<feature type="transmembrane region" description="Helical" evidence="1">
    <location>
        <begin position="179"/>
        <end position="203"/>
    </location>
</feature>
<dbReference type="GO" id="GO:0005886">
    <property type="term" value="C:plasma membrane"/>
    <property type="evidence" value="ECO:0007669"/>
    <property type="project" value="TreeGrafter"/>
</dbReference>
<keyword evidence="1" id="KW-1133">Transmembrane helix</keyword>
<dbReference type="Pfam" id="PF04976">
    <property type="entry name" value="DmsC"/>
    <property type="match status" value="1"/>
</dbReference>
<dbReference type="Proteomes" id="UP000236197">
    <property type="component" value="Unassembled WGS sequence"/>
</dbReference>
<name>A0A2K2UE82_9ACTN</name>
<dbReference type="AlphaFoldDB" id="A0A2K2UE82"/>
<keyword evidence="1" id="KW-0812">Transmembrane</keyword>
<organism evidence="2 3">
    <name type="scientific">Enteroscipio rubneri</name>
    <dbReference type="NCBI Taxonomy" id="2070686"/>
    <lineage>
        <taxon>Bacteria</taxon>
        <taxon>Bacillati</taxon>
        <taxon>Actinomycetota</taxon>
        <taxon>Coriobacteriia</taxon>
        <taxon>Eggerthellales</taxon>
        <taxon>Eggerthellaceae</taxon>
        <taxon>Enteroscipio</taxon>
    </lineage>
</organism>
<evidence type="ECO:0000313" key="3">
    <source>
        <dbReference type="Proteomes" id="UP000236197"/>
    </source>
</evidence>
<dbReference type="OrthoDB" id="3177921at2"/>
<sequence length="298" mass="30778">METALTEITLVLFTTIAPAGVVGYLIMAASIMRSRDDARANAIGRYLVVPLVLAITGLIASATHLGTPANALYVITGIGRSPLSNEVVAAVVFLALGGIYWILSFRDDLRRSFRIAWLSATVAAGLAFVGYIAAAYSVPSVPTWNLPTAPLTLWLNALSSGPFVGLFGLLLARQEPSKSVAVALAALAALAAAGNGVVLVTQWQELPGIVTTTTRAVDLVPAMPLVIGAYVAFEAVAVALGGAGALLRGIGASDDPFAAAQRTRAVRLALTATSAVLALAACFAVRFTFYALHMTLGI</sequence>
<dbReference type="GO" id="GO:0009389">
    <property type="term" value="F:dimethyl sulfoxide reductase activity"/>
    <property type="evidence" value="ECO:0007669"/>
    <property type="project" value="TreeGrafter"/>
</dbReference>
<feature type="transmembrane region" description="Helical" evidence="1">
    <location>
        <begin position="12"/>
        <end position="31"/>
    </location>
</feature>
<evidence type="ECO:0000256" key="1">
    <source>
        <dbReference type="SAM" id="Phobius"/>
    </source>
</evidence>
<feature type="transmembrane region" description="Helical" evidence="1">
    <location>
        <begin position="43"/>
        <end position="63"/>
    </location>
</feature>
<dbReference type="PANTHER" id="PTHR38095:SF3">
    <property type="entry name" value="ANAEROBIC DIMETHYL SULFOXIDE REDUCTASE, SUBUNIT C"/>
    <property type="match status" value="1"/>
</dbReference>
<dbReference type="GO" id="GO:0019645">
    <property type="term" value="P:anaerobic electron transport chain"/>
    <property type="evidence" value="ECO:0007669"/>
    <property type="project" value="InterPro"/>
</dbReference>
<dbReference type="GO" id="GO:0009390">
    <property type="term" value="C:dimethyl sulfoxide reductase complex"/>
    <property type="evidence" value="ECO:0007669"/>
    <property type="project" value="TreeGrafter"/>
</dbReference>
<protein>
    <submittedName>
        <fullName evidence="2">DMSO reductase</fullName>
    </submittedName>
</protein>
<reference evidence="3" key="1">
    <citation type="submission" date="2018-01" db="EMBL/GenBank/DDBJ databases">
        <title>Rubneribacter badeniensis gen. nov., sp. nov., and Colonibacter rubneri, gen. nov., sp. nov., WGS of new members of the Eggerthellaceae.</title>
        <authorList>
            <person name="Danylec N."/>
            <person name="Stoll D.A."/>
            <person name="Doetsch A."/>
            <person name="Kulling S.E."/>
            <person name="Huch M."/>
        </authorList>
    </citation>
    <scope>NUCLEOTIDE SEQUENCE [LARGE SCALE GENOMIC DNA]</scope>
    <source>
        <strain evidence="3">ResAG-96</strain>
    </source>
</reference>
<feature type="transmembrane region" description="Helical" evidence="1">
    <location>
        <begin position="153"/>
        <end position="172"/>
    </location>
</feature>
<dbReference type="RefSeq" id="WP_103263878.1">
    <property type="nucleotide sequence ID" value="NZ_CABMLE010000001.1"/>
</dbReference>
<proteinExistence type="predicted"/>
<comment type="caution">
    <text evidence="2">The sequence shown here is derived from an EMBL/GenBank/DDBJ whole genome shotgun (WGS) entry which is preliminary data.</text>
</comment>
<keyword evidence="1" id="KW-0472">Membrane</keyword>
<keyword evidence="3" id="KW-1185">Reference proteome</keyword>
<gene>
    <name evidence="2" type="ORF">C2L71_00765</name>
</gene>
<feature type="transmembrane region" description="Helical" evidence="1">
    <location>
        <begin position="83"/>
        <end position="103"/>
    </location>
</feature>
<feature type="transmembrane region" description="Helical" evidence="1">
    <location>
        <begin position="268"/>
        <end position="292"/>
    </location>
</feature>
<dbReference type="PANTHER" id="PTHR38095">
    <property type="entry name" value="ANAEROBIC DIMETHYL SULFOXIDE REDUCTASE CHAIN YNFH"/>
    <property type="match status" value="1"/>
</dbReference>
<dbReference type="EMBL" id="PPEK01000001">
    <property type="protein sequence ID" value="PNV68552.1"/>
    <property type="molecule type" value="Genomic_DNA"/>
</dbReference>
<feature type="transmembrane region" description="Helical" evidence="1">
    <location>
        <begin position="223"/>
        <end position="247"/>
    </location>
</feature>
<evidence type="ECO:0000313" key="2">
    <source>
        <dbReference type="EMBL" id="PNV68552.1"/>
    </source>
</evidence>
<dbReference type="InterPro" id="IPR007059">
    <property type="entry name" value="DmsC"/>
</dbReference>
<accession>A0A2K2UE82</accession>
<feature type="transmembrane region" description="Helical" evidence="1">
    <location>
        <begin position="115"/>
        <end position="133"/>
    </location>
</feature>